<evidence type="ECO:0000259" key="5">
    <source>
        <dbReference type="Pfam" id="PF17802"/>
    </source>
</evidence>
<evidence type="ECO:0000313" key="6">
    <source>
        <dbReference type="EMBL" id="MBA0971829.1"/>
    </source>
</evidence>
<evidence type="ECO:0000256" key="3">
    <source>
        <dbReference type="ARBA" id="ARBA00022729"/>
    </source>
</evidence>
<evidence type="ECO:0000256" key="4">
    <source>
        <dbReference type="SAM" id="Phobius"/>
    </source>
</evidence>
<dbReference type="PANTHER" id="PTHR36108:SF13">
    <property type="entry name" value="COLOSSIN-B-RELATED"/>
    <property type="match status" value="1"/>
</dbReference>
<organism evidence="6 7">
    <name type="scientific">Enterococcus gallinarum</name>
    <dbReference type="NCBI Taxonomy" id="1353"/>
    <lineage>
        <taxon>Bacteria</taxon>
        <taxon>Bacillati</taxon>
        <taxon>Bacillota</taxon>
        <taxon>Bacilli</taxon>
        <taxon>Lactobacillales</taxon>
        <taxon>Enterococcaceae</taxon>
        <taxon>Enterococcus</taxon>
    </lineage>
</organism>
<keyword evidence="4" id="KW-1133">Transmembrane helix</keyword>
<dbReference type="Pfam" id="PF17802">
    <property type="entry name" value="SpaA"/>
    <property type="match status" value="1"/>
</dbReference>
<evidence type="ECO:0000256" key="2">
    <source>
        <dbReference type="ARBA" id="ARBA00022525"/>
    </source>
</evidence>
<keyword evidence="4" id="KW-0472">Membrane</keyword>
<dbReference type="SUPFAM" id="SSF117074">
    <property type="entry name" value="Hypothetical protein PA1324"/>
    <property type="match status" value="1"/>
</dbReference>
<dbReference type="InterPro" id="IPR013783">
    <property type="entry name" value="Ig-like_fold"/>
</dbReference>
<dbReference type="Proteomes" id="UP000571857">
    <property type="component" value="Unassembled WGS sequence"/>
</dbReference>
<dbReference type="Gene3D" id="2.60.40.10">
    <property type="entry name" value="Immunoglobulins"/>
    <property type="match status" value="2"/>
</dbReference>
<gene>
    <name evidence="6" type="ORF">HWH42_04340</name>
</gene>
<protein>
    <recommendedName>
        <fullName evidence="5">SpaA-like prealbumin fold domain-containing protein</fullName>
    </recommendedName>
</protein>
<proteinExistence type="inferred from homology"/>
<dbReference type="SUPFAM" id="SSF49478">
    <property type="entry name" value="Cna protein B-type domain"/>
    <property type="match status" value="1"/>
</dbReference>
<comment type="similarity">
    <text evidence="1">Belongs to the serine-aspartate repeat-containing protein (SDr) family.</text>
</comment>
<keyword evidence="4" id="KW-0812">Transmembrane</keyword>
<feature type="domain" description="SpaA-like prealbumin fold" evidence="5">
    <location>
        <begin position="1249"/>
        <end position="1333"/>
    </location>
</feature>
<evidence type="ECO:0000256" key="1">
    <source>
        <dbReference type="ARBA" id="ARBA00007257"/>
    </source>
</evidence>
<comment type="caution">
    <text evidence="6">The sequence shown here is derived from an EMBL/GenBank/DDBJ whole genome shotgun (WGS) entry which is preliminary data.</text>
</comment>
<sequence>MNKFKLNTLVAVLFPVVLALLIIWAIPSASTLKADDSGSSSVNEDSNAEVIVVPTTVTDKSLQELTNKEYTPKDSLNKPVYFSEATSEEIGTTASSPIQMGEGKIGLKTGTATFDSNDNPGYDSNETNTIVRSHDQIIYLVSFTIQNSTKDQDYTNIRYRLKATLPNAITKDSNGVPQVNGEIANGTYVDTGSNDGTQYSEGIMESTISDTGQIFVPVVVNVFDAKHGTVMQPIFELTIVDAENLESGVIEPINSVYDSEFAVPQTTVSAKPSVEIQLVSGDRKKGTDVFGGSNANLDAYDVGAVTILRPLEGRAAGDYRGASFPSGPITYTIKQKGTYQVNGSSTTNNLATSQYANYSIGAYAPATYQRTQPFMKNVGTVNTNVFTAPLAIPNANTGEIYSTQPKGLLEEIGVYESGNFNVTTNGDVTNSDYAGVVNPYTYLMTGNRTTSGSSKAFSSLELIMSWDRTQTEAIARTSNWSRYDMSFYVDSVSYDGVTTSNNSSISYPNIVTASGAYVCGPVLAKASSSDMHSWLTNLALNQPSVSTNTGNARLSSGDSIVAFDFIGTTNDEVFEEDTILMWDPSAFAYDTSRPSVIEPVSDKPKFMYGVAKNFANTAPVTMQVQSFGVTEQLYNWYATPEEAIASGGQISAVAAYVKTSVPTGWKGMPRIPLKVIQKQPGNVTPAGNPLVLLSTHQFKDNNGNILYDPLAGTTGTYLPTQYNASGEATSIPMTYYCIFGESAYVNPFSIVTKTEIEKELYDTSETISIKVSGTLTGTSTVDYDGALTTTLPKGIHYQANSSKDAIGESLPEPTITTNANGTNTLRWAFSDMPLTTGVEVNFKATSDFPELSFDSSGFTDNLTVSTVGEMWRADDTSVKDETDAAIRSSSDTFKEKLIQQVIVSKTGDKKLIEVGDDTPVGVTDAIKYTMITKNESAQPIQDVRISDVLPYDGDSRGTILHGSYNVTDVSVDDPDAEIYFTTEKANEETDPNDIDDWTLYNAGTSDISKAKGFLVKTDSLPVGETLTLTITIDPSGQKPEDVLVNNIRFNSHLDMVVRSQNFETTVYGRDLSGLAWYDDNLDGLIGNLANGNAEQPAKDIPVKLYRTSYVDDTYQNELVKESLTGEKFVDDAGNSLIKTNAEGKYLFANVPEGEYIAEFVVGDQVVQKKFSVTKPLVGDDPTRNSKADPDTFKTAAYTMPELTDLAADENLKDNLHHITDVNIGLIRASTIRLFKYETGTAVDANGDGQLSDVEKTTGKPLAGATFDLYKGNNQTEKVATATTDTNGYLNITGVAPGAYNLVETKAPVGYELIKEPLKVTITEGNQTILVYQEDDPATELPQAGANGPMVWLLGIASAFGLAGIWALFYYYRQLGKKGA</sequence>
<dbReference type="RefSeq" id="WP_156248063.1">
    <property type="nucleotide sequence ID" value="NZ_CAKOCH010000003.1"/>
</dbReference>
<reference evidence="6 7" key="1">
    <citation type="submission" date="2020-06" db="EMBL/GenBank/DDBJ databases">
        <title>Crossreactivity between MHC class I-restricted antigens from cancer cells and an enterococcal bacteriophage.</title>
        <authorList>
            <person name="Fluckiger A."/>
            <person name="Daillere R."/>
            <person name="Sassi M."/>
            <person name="Cattoir V."/>
            <person name="Kroemer G."/>
            <person name="Zitvogel L."/>
        </authorList>
    </citation>
    <scope>NUCLEOTIDE SEQUENCE [LARGE SCALE GENOMIC DNA]</scope>
    <source>
        <strain evidence="6 7">EG4</strain>
    </source>
</reference>
<dbReference type="InterPro" id="IPR041033">
    <property type="entry name" value="SpaA_PFL_dom_1"/>
</dbReference>
<feature type="transmembrane region" description="Helical" evidence="4">
    <location>
        <begin position="1349"/>
        <end position="1371"/>
    </location>
</feature>
<accession>A0ABD4HK28</accession>
<keyword evidence="3" id="KW-0732">Signal</keyword>
<evidence type="ECO:0000313" key="7">
    <source>
        <dbReference type="Proteomes" id="UP000571857"/>
    </source>
</evidence>
<keyword evidence="2" id="KW-0964">Secreted</keyword>
<dbReference type="EMBL" id="JABXJK010000013">
    <property type="protein sequence ID" value="MBA0971829.1"/>
    <property type="molecule type" value="Genomic_DNA"/>
</dbReference>
<dbReference type="PANTHER" id="PTHR36108">
    <property type="entry name" value="COLOSSIN-B-RELATED"/>
    <property type="match status" value="1"/>
</dbReference>
<name>A0ABD4HK28_ENTGA</name>